<dbReference type="GO" id="GO:0016705">
    <property type="term" value="F:oxidoreductase activity, acting on paired donors, with incorporation or reduction of molecular oxygen"/>
    <property type="evidence" value="ECO:0007669"/>
    <property type="project" value="InterPro"/>
</dbReference>
<name>A0A0M0K8C9_9EUKA</name>
<comment type="caution">
    <text evidence="3">The sequence shown here is derived from an EMBL/GenBank/DDBJ whole genome shotgun (WGS) entry which is preliminary data.</text>
</comment>
<dbReference type="PANTHER" id="PTHR24305:SF166">
    <property type="entry name" value="CYTOCHROME P450 12A4, MITOCHONDRIAL-RELATED"/>
    <property type="match status" value="1"/>
</dbReference>
<keyword evidence="2" id="KW-0175">Coiled coil</keyword>
<dbReference type="Pfam" id="PF00067">
    <property type="entry name" value="p450"/>
    <property type="match status" value="1"/>
</dbReference>
<reference evidence="4" key="1">
    <citation type="journal article" date="2015" name="PLoS Genet.">
        <title>Genome Sequence and Transcriptome Analyses of Chrysochromulina tobin: Metabolic Tools for Enhanced Algal Fitness in the Prominent Order Prymnesiales (Haptophyceae).</title>
        <authorList>
            <person name="Hovde B.T."/>
            <person name="Deodato C.R."/>
            <person name="Hunsperger H.M."/>
            <person name="Ryken S.A."/>
            <person name="Yost W."/>
            <person name="Jha R.K."/>
            <person name="Patterson J."/>
            <person name="Monnat R.J. Jr."/>
            <person name="Barlow S.B."/>
            <person name="Starkenburg S.R."/>
            <person name="Cattolico R.A."/>
        </authorList>
    </citation>
    <scope>NUCLEOTIDE SEQUENCE</scope>
    <source>
        <strain evidence="4">CCMP291</strain>
    </source>
</reference>
<dbReference type="GO" id="GO:0020037">
    <property type="term" value="F:heme binding"/>
    <property type="evidence" value="ECO:0007669"/>
    <property type="project" value="InterPro"/>
</dbReference>
<dbReference type="Gene3D" id="1.10.630.10">
    <property type="entry name" value="Cytochrome P450"/>
    <property type="match status" value="1"/>
</dbReference>
<feature type="coiled-coil region" evidence="2">
    <location>
        <begin position="60"/>
        <end position="87"/>
    </location>
</feature>
<dbReference type="Proteomes" id="UP000037460">
    <property type="component" value="Unassembled WGS sequence"/>
</dbReference>
<comment type="similarity">
    <text evidence="1">Belongs to the cytochrome P450 family.</text>
</comment>
<dbReference type="EMBL" id="JWZX01001145">
    <property type="protein sequence ID" value="KOO34648.1"/>
    <property type="molecule type" value="Genomic_DNA"/>
</dbReference>
<evidence type="ECO:0000313" key="3">
    <source>
        <dbReference type="EMBL" id="KOO34648.1"/>
    </source>
</evidence>
<dbReference type="InterPro" id="IPR050121">
    <property type="entry name" value="Cytochrome_P450_monoxygenase"/>
</dbReference>
<dbReference type="PANTHER" id="PTHR24305">
    <property type="entry name" value="CYTOCHROME P450"/>
    <property type="match status" value="1"/>
</dbReference>
<evidence type="ECO:0008006" key="5">
    <source>
        <dbReference type="Google" id="ProtNLM"/>
    </source>
</evidence>
<protein>
    <recommendedName>
        <fullName evidence="5">Cytochrome p450</fullName>
    </recommendedName>
</protein>
<proteinExistence type="inferred from homology"/>
<dbReference type="OrthoDB" id="1470350at2759"/>
<dbReference type="AlphaFoldDB" id="A0A0M0K8C9"/>
<sequence>MHAGSGSSSSLLGRLTAAKDDDGNALNTDEIIDNVLTLLFAGSDTTASGLTSSLKELALAPALQAQLRQALRDADEADEALDAFLAEVQRRNPPAPFQMRLVGKEDLAVGGYKSRVHFCREC</sequence>
<dbReference type="GO" id="GO:0004497">
    <property type="term" value="F:monooxygenase activity"/>
    <property type="evidence" value="ECO:0007669"/>
    <property type="project" value="InterPro"/>
</dbReference>
<dbReference type="InterPro" id="IPR001128">
    <property type="entry name" value="Cyt_P450"/>
</dbReference>
<gene>
    <name evidence="3" type="ORF">Ctob_015545</name>
</gene>
<keyword evidence="4" id="KW-1185">Reference proteome</keyword>
<dbReference type="SUPFAM" id="SSF48264">
    <property type="entry name" value="Cytochrome P450"/>
    <property type="match status" value="1"/>
</dbReference>
<dbReference type="InterPro" id="IPR036396">
    <property type="entry name" value="Cyt_P450_sf"/>
</dbReference>
<accession>A0A0M0K8C9</accession>
<evidence type="ECO:0000313" key="4">
    <source>
        <dbReference type="Proteomes" id="UP000037460"/>
    </source>
</evidence>
<evidence type="ECO:0000256" key="2">
    <source>
        <dbReference type="SAM" id="Coils"/>
    </source>
</evidence>
<dbReference type="GO" id="GO:0005506">
    <property type="term" value="F:iron ion binding"/>
    <property type="evidence" value="ECO:0007669"/>
    <property type="project" value="InterPro"/>
</dbReference>
<evidence type="ECO:0000256" key="1">
    <source>
        <dbReference type="ARBA" id="ARBA00010617"/>
    </source>
</evidence>
<organism evidence="3 4">
    <name type="scientific">Chrysochromulina tobinii</name>
    <dbReference type="NCBI Taxonomy" id="1460289"/>
    <lineage>
        <taxon>Eukaryota</taxon>
        <taxon>Haptista</taxon>
        <taxon>Haptophyta</taxon>
        <taxon>Prymnesiophyceae</taxon>
        <taxon>Prymnesiales</taxon>
        <taxon>Chrysochromulinaceae</taxon>
        <taxon>Chrysochromulina</taxon>
    </lineage>
</organism>